<name>A0A708NJ50_SALTM</name>
<protein>
    <submittedName>
        <fullName evidence="1">Uncharacterized protein</fullName>
    </submittedName>
</protein>
<proteinExistence type="predicted"/>
<evidence type="ECO:0000313" key="1">
    <source>
        <dbReference type="EMBL" id="HAD0571330.1"/>
    </source>
</evidence>
<organism evidence="1">
    <name type="scientific">Salmonella typhimurium</name>
    <dbReference type="NCBI Taxonomy" id="90371"/>
    <lineage>
        <taxon>Bacteria</taxon>
        <taxon>Pseudomonadati</taxon>
        <taxon>Pseudomonadota</taxon>
        <taxon>Gammaproteobacteria</taxon>
        <taxon>Enterobacterales</taxon>
        <taxon>Enterobacteriaceae</taxon>
        <taxon>Salmonella</taxon>
    </lineage>
</organism>
<sequence>MKLSGSDPAADIIALLTLCQQLQSEQDGAERPAPDEYSRKGDAFSDRIRQACLQAARLRGLLAMSDTLASLGAEFERLGLINVSVGEDYAEKALTYLSSRYLPAETAEQTK</sequence>
<reference evidence="1" key="1">
    <citation type="journal article" date="2018" name="Genome Biol.">
        <title>SKESA: strategic k-mer extension for scrupulous assemblies.</title>
        <authorList>
            <person name="Souvorov A."/>
            <person name="Agarwala R."/>
            <person name="Lipman D.J."/>
        </authorList>
    </citation>
    <scope>NUCLEOTIDE SEQUENCE</scope>
    <source>
        <strain evidence="1">6079U</strain>
    </source>
</reference>
<comment type="caution">
    <text evidence="1">The sequence shown here is derived from an EMBL/GenBank/DDBJ whole genome shotgun (WGS) entry which is preliminary data.</text>
</comment>
<gene>
    <name evidence="1" type="ORF">G0M21_16740</name>
</gene>
<accession>A0A708NJ50</accession>
<dbReference type="EMBL" id="DAANNC010000038">
    <property type="protein sequence ID" value="HAD0571330.1"/>
    <property type="molecule type" value="Genomic_DNA"/>
</dbReference>
<dbReference type="AlphaFoldDB" id="A0A708NJ50"/>
<reference evidence="1" key="2">
    <citation type="submission" date="2019-08" db="EMBL/GenBank/DDBJ databases">
        <authorList>
            <consortium name="NCBI Pathogen Detection Project"/>
        </authorList>
    </citation>
    <scope>NUCLEOTIDE SEQUENCE</scope>
    <source>
        <strain evidence="1">6079U</strain>
    </source>
</reference>